<comment type="similarity">
    <text evidence="1">Belongs to the AB hydrolase superfamily.</text>
</comment>
<dbReference type="SUPFAM" id="SSF53474">
    <property type="entry name" value="alpha/beta-Hydrolases"/>
    <property type="match status" value="1"/>
</dbReference>
<feature type="domain" description="AB hydrolase-1" evidence="6">
    <location>
        <begin position="1"/>
        <end position="164"/>
    </location>
</feature>
<comment type="catalytic activity">
    <reaction evidence="5">
        <text>[phosphatase 2A protein]-C-terminal L-leucine methyl ester + H2O = [phosphatase 2A protein]-C-terminal L-leucine + methanol + H(+)</text>
        <dbReference type="Rhea" id="RHEA:48548"/>
        <dbReference type="Rhea" id="RHEA-COMP:12134"/>
        <dbReference type="Rhea" id="RHEA-COMP:12135"/>
        <dbReference type="ChEBI" id="CHEBI:15377"/>
        <dbReference type="ChEBI" id="CHEBI:15378"/>
        <dbReference type="ChEBI" id="CHEBI:17790"/>
        <dbReference type="ChEBI" id="CHEBI:90516"/>
        <dbReference type="ChEBI" id="CHEBI:90517"/>
        <dbReference type="EC" id="3.1.1.89"/>
    </reaction>
</comment>
<sequence>MGGSIAVHVAARRSLSNLAGLIVVDVVEGTAMASLIHMQKILSNRMQHFSSIEKAIEWSVRAGTLRNVDSARVSVPATIKYDDSRKCYVYRTELEKTEQYWKGWYEGLSDKFLSSPVPKLLLLAGTDRLDKSLTIGQMQGKFQMIVVRHTGHAIQEDVPDEFATLVINFISRNQIGPNGVVIPGLRKAAFSKP</sequence>
<dbReference type="AlphaFoldDB" id="A0A2K3PJ83"/>
<evidence type="ECO:0000256" key="5">
    <source>
        <dbReference type="ARBA" id="ARBA00049203"/>
    </source>
</evidence>
<dbReference type="InterPro" id="IPR000073">
    <property type="entry name" value="AB_hydrolase_1"/>
</dbReference>
<name>A0A2K3PJ83_TRIPR</name>
<evidence type="ECO:0000313" key="7">
    <source>
        <dbReference type="EMBL" id="PNY15350.1"/>
    </source>
</evidence>
<dbReference type="EC" id="3.1.1.89" evidence="2"/>
<dbReference type="InterPro" id="IPR029058">
    <property type="entry name" value="AB_hydrolase_fold"/>
</dbReference>
<evidence type="ECO:0000256" key="2">
    <source>
        <dbReference type="ARBA" id="ARBA00013111"/>
    </source>
</evidence>
<protein>
    <recommendedName>
        <fullName evidence="2">protein phosphatase methylesterase-1</fullName>
        <ecNumber evidence="2">3.1.1.89</ecNumber>
    </recommendedName>
</protein>
<dbReference type="InterPro" id="IPR016812">
    <property type="entry name" value="PPase_methylesterase_euk"/>
</dbReference>
<reference evidence="7 8" key="2">
    <citation type="journal article" date="2017" name="Front. Plant Sci.">
        <title>Gene Classification and Mining of Molecular Markers Useful in Red Clover (Trifolium pratense) Breeding.</title>
        <authorList>
            <person name="Istvanek J."/>
            <person name="Dluhosova J."/>
            <person name="Dluhos P."/>
            <person name="Patkova L."/>
            <person name="Nedelnik J."/>
            <person name="Repkova J."/>
        </authorList>
    </citation>
    <scope>NUCLEOTIDE SEQUENCE [LARGE SCALE GENOMIC DNA]</scope>
    <source>
        <strain evidence="8">cv. Tatra</strain>
        <tissue evidence="7">Young leaves</tissue>
    </source>
</reference>
<reference evidence="7 8" key="1">
    <citation type="journal article" date="2014" name="Am. J. Bot.">
        <title>Genome assembly and annotation for red clover (Trifolium pratense; Fabaceae).</title>
        <authorList>
            <person name="Istvanek J."/>
            <person name="Jaros M."/>
            <person name="Krenek A."/>
            <person name="Repkova J."/>
        </authorList>
    </citation>
    <scope>NUCLEOTIDE SEQUENCE [LARGE SCALE GENOMIC DNA]</scope>
    <source>
        <strain evidence="8">cv. Tatra</strain>
        <tissue evidence="7">Young leaves</tissue>
    </source>
</reference>
<dbReference type="PANTHER" id="PTHR14189:SF0">
    <property type="entry name" value="PROTEIN PHOSPHATASE METHYLESTERASE 1"/>
    <property type="match status" value="1"/>
</dbReference>
<dbReference type="Gene3D" id="3.40.50.1820">
    <property type="entry name" value="alpha/beta hydrolase"/>
    <property type="match status" value="1"/>
</dbReference>
<evidence type="ECO:0000259" key="6">
    <source>
        <dbReference type="Pfam" id="PF12697"/>
    </source>
</evidence>
<dbReference type="Pfam" id="PF12697">
    <property type="entry name" value="Abhydrolase_6"/>
    <property type="match status" value="1"/>
</dbReference>
<evidence type="ECO:0000256" key="4">
    <source>
        <dbReference type="ARBA" id="ARBA00022801"/>
    </source>
</evidence>
<dbReference type="STRING" id="57577.A0A2K3PJ83"/>
<dbReference type="Proteomes" id="UP000236291">
    <property type="component" value="Unassembled WGS sequence"/>
</dbReference>
<gene>
    <name evidence="7" type="ORF">L195_g012044</name>
</gene>
<organism evidence="7 8">
    <name type="scientific">Trifolium pratense</name>
    <name type="common">Red clover</name>
    <dbReference type="NCBI Taxonomy" id="57577"/>
    <lineage>
        <taxon>Eukaryota</taxon>
        <taxon>Viridiplantae</taxon>
        <taxon>Streptophyta</taxon>
        <taxon>Embryophyta</taxon>
        <taxon>Tracheophyta</taxon>
        <taxon>Spermatophyta</taxon>
        <taxon>Magnoliopsida</taxon>
        <taxon>eudicotyledons</taxon>
        <taxon>Gunneridae</taxon>
        <taxon>Pentapetalae</taxon>
        <taxon>rosids</taxon>
        <taxon>fabids</taxon>
        <taxon>Fabales</taxon>
        <taxon>Fabaceae</taxon>
        <taxon>Papilionoideae</taxon>
        <taxon>50 kb inversion clade</taxon>
        <taxon>NPAAA clade</taxon>
        <taxon>Hologalegina</taxon>
        <taxon>IRL clade</taxon>
        <taxon>Trifolieae</taxon>
        <taxon>Trifolium</taxon>
    </lineage>
</organism>
<dbReference type="PANTHER" id="PTHR14189">
    <property type="entry name" value="PROTEIN PHOSPHATASE METHYLESTERASE-1 RELATED"/>
    <property type="match status" value="1"/>
</dbReference>
<accession>A0A2K3PJ83</accession>
<dbReference type="GO" id="GO:0051723">
    <property type="term" value="F:protein methylesterase activity"/>
    <property type="evidence" value="ECO:0007669"/>
    <property type="project" value="UniProtKB-EC"/>
</dbReference>
<proteinExistence type="inferred from homology"/>
<comment type="caution">
    <text evidence="7">The sequence shown here is derived from an EMBL/GenBank/DDBJ whole genome shotgun (WGS) entry which is preliminary data.</text>
</comment>
<dbReference type="EMBL" id="ASHM01007597">
    <property type="protein sequence ID" value="PNY15350.1"/>
    <property type="molecule type" value="Genomic_DNA"/>
</dbReference>
<evidence type="ECO:0000256" key="1">
    <source>
        <dbReference type="ARBA" id="ARBA00008645"/>
    </source>
</evidence>
<evidence type="ECO:0000313" key="8">
    <source>
        <dbReference type="Proteomes" id="UP000236291"/>
    </source>
</evidence>
<keyword evidence="3" id="KW-0719">Serine esterase</keyword>
<keyword evidence="4" id="KW-0378">Hydrolase</keyword>
<evidence type="ECO:0000256" key="3">
    <source>
        <dbReference type="ARBA" id="ARBA00022487"/>
    </source>
</evidence>